<dbReference type="Proteomes" id="UP000246316">
    <property type="component" value="Segment"/>
</dbReference>
<protein>
    <submittedName>
        <fullName evidence="2">Uncharacterized protein</fullName>
    </submittedName>
</protein>
<accession>A0A2S1GLW9</accession>
<dbReference type="KEGG" id="vg:65112802"/>
<sequence>MPIFNIFLAIVWVVLYIFNIDSELAVFLKKFISSYSVGAMFVYATVELCKGK</sequence>
<name>A0A2S1GLW9_9CAUD</name>
<dbReference type="EMBL" id="MH059636">
    <property type="protein sequence ID" value="AWD90369.1"/>
    <property type="molecule type" value="Genomic_DNA"/>
</dbReference>
<evidence type="ECO:0000313" key="3">
    <source>
        <dbReference type="Proteomes" id="UP000246316"/>
    </source>
</evidence>
<keyword evidence="1" id="KW-0472">Membrane</keyword>
<keyword evidence="3" id="KW-1185">Reference proteome</keyword>
<reference evidence="2" key="1">
    <citation type="submission" date="2018-03" db="EMBL/GenBank/DDBJ databases">
        <title>Phage therapy in agriculture - a green tech approach to combat plant pathogenic bacteria.</title>
        <authorList>
            <person name="Carstens A.B."/>
            <person name="Djurhuus A.M."/>
            <person name="Hansen L.H."/>
        </authorList>
    </citation>
    <scope>NUCLEOTIDE SEQUENCE [LARGE SCALE GENOMIC DNA]</scope>
</reference>
<feature type="transmembrane region" description="Helical" evidence="1">
    <location>
        <begin position="6"/>
        <end position="28"/>
    </location>
</feature>
<keyword evidence="1" id="KW-1133">Transmembrane helix</keyword>
<evidence type="ECO:0000313" key="2">
    <source>
        <dbReference type="EMBL" id="AWD90369.1"/>
    </source>
</evidence>
<organism evidence="2 3">
    <name type="scientific">Erwinia phage Cronus</name>
    <dbReference type="NCBI Taxonomy" id="2163633"/>
    <lineage>
        <taxon>Viruses</taxon>
        <taxon>Duplodnaviria</taxon>
        <taxon>Heunggongvirae</taxon>
        <taxon>Uroviricota</taxon>
        <taxon>Caudoviricetes</taxon>
        <taxon>Pantevenvirales</taxon>
        <taxon>Straboviridae</taxon>
        <taxon>Tevenvirinae</taxon>
        <taxon>Risoevirus</taxon>
        <taxon>Risoevirus cronus</taxon>
        <taxon>Roskildevirus cronus</taxon>
    </lineage>
</organism>
<dbReference type="RefSeq" id="YP_010095168.1">
    <property type="nucleotide sequence ID" value="NC_055743.1"/>
</dbReference>
<dbReference type="GeneID" id="65112802"/>
<evidence type="ECO:0000256" key="1">
    <source>
        <dbReference type="SAM" id="Phobius"/>
    </source>
</evidence>
<keyword evidence="1" id="KW-0812">Transmembrane</keyword>
<proteinExistence type="predicted"/>